<evidence type="ECO:0000256" key="2">
    <source>
        <dbReference type="ARBA" id="ARBA00023163"/>
    </source>
</evidence>
<dbReference type="AlphaFoldDB" id="A0A178VFC9"/>
<dbReference type="SUPFAM" id="SSF47954">
    <property type="entry name" value="Cyclin-like"/>
    <property type="match status" value="2"/>
</dbReference>
<evidence type="ECO:0000313" key="4">
    <source>
        <dbReference type="EMBL" id="OAP04484.1"/>
    </source>
</evidence>
<evidence type="ECO:0000256" key="1">
    <source>
        <dbReference type="ARBA" id="ARBA00023015"/>
    </source>
</evidence>
<comment type="caution">
    <text evidence="4">The sequence shown here is derived from an EMBL/GenBank/DDBJ whole genome shotgun (WGS) entry which is preliminary data.</text>
</comment>
<dbReference type="PANTHER" id="PTHR11618">
    <property type="entry name" value="TRANSCRIPTION INITIATION FACTOR IIB-RELATED"/>
    <property type="match status" value="1"/>
</dbReference>
<accession>A0A178VFC9</accession>
<dbReference type="ExpressionAtlas" id="A0A178VFC9">
    <property type="expression patterns" value="baseline and differential"/>
</dbReference>
<proteinExistence type="predicted"/>
<dbReference type="PANTHER" id="PTHR11618:SF75">
    <property type="entry name" value="PLANT-SPECIFIC TFIIB-RELATED PROTEIN 2-RELATED"/>
    <property type="match status" value="1"/>
</dbReference>
<feature type="domain" description="Transcription factor TFIIB cyclin-like" evidence="3">
    <location>
        <begin position="199"/>
        <end position="283"/>
    </location>
</feature>
<gene>
    <name evidence="4" type="ordered locus">AXX17_At3g32300</name>
</gene>
<evidence type="ECO:0000313" key="5">
    <source>
        <dbReference type="Proteomes" id="UP000078284"/>
    </source>
</evidence>
<dbReference type="EMBL" id="LUHQ01000003">
    <property type="protein sequence ID" value="OAP04484.1"/>
    <property type="molecule type" value="Genomic_DNA"/>
</dbReference>
<organism evidence="4 5">
    <name type="scientific">Arabidopsis thaliana</name>
    <name type="common">Mouse-ear cress</name>
    <dbReference type="NCBI Taxonomy" id="3702"/>
    <lineage>
        <taxon>Eukaryota</taxon>
        <taxon>Viridiplantae</taxon>
        <taxon>Streptophyta</taxon>
        <taxon>Embryophyta</taxon>
        <taxon>Tracheophyta</taxon>
        <taxon>Spermatophyta</taxon>
        <taxon>Magnoliopsida</taxon>
        <taxon>eudicotyledons</taxon>
        <taxon>Gunneridae</taxon>
        <taxon>Pentapetalae</taxon>
        <taxon>rosids</taxon>
        <taxon>malvids</taxon>
        <taxon>Brassicales</taxon>
        <taxon>Brassicaceae</taxon>
        <taxon>Camelineae</taxon>
        <taxon>Arabidopsis</taxon>
    </lineage>
</organism>
<protein>
    <submittedName>
        <fullName evidence="4">PBRP2</fullName>
    </submittedName>
</protein>
<dbReference type="Pfam" id="PF00382">
    <property type="entry name" value="TFIIB"/>
    <property type="match status" value="1"/>
</dbReference>
<dbReference type="Proteomes" id="UP000078284">
    <property type="component" value="Chromosome 3"/>
</dbReference>
<dbReference type="InterPro" id="IPR036915">
    <property type="entry name" value="Cyclin-like_sf"/>
</dbReference>
<evidence type="ECO:0000259" key="3">
    <source>
        <dbReference type="Pfam" id="PF00382"/>
    </source>
</evidence>
<dbReference type="Gene3D" id="1.10.472.170">
    <property type="match status" value="1"/>
</dbReference>
<name>A0A178VFC9_ARATH</name>
<keyword evidence="1" id="KW-0805">Transcription regulation</keyword>
<reference evidence="5" key="1">
    <citation type="journal article" date="2016" name="Proc. Natl. Acad. Sci. U.S.A.">
        <title>Chromosome-level assembly of Arabidopsis thaliana Ler reveals the extent of translocation and inversion polymorphisms.</title>
        <authorList>
            <person name="Zapata L."/>
            <person name="Ding J."/>
            <person name="Willing E.M."/>
            <person name="Hartwig B."/>
            <person name="Bezdan D."/>
            <person name="Jiao W.B."/>
            <person name="Patel V."/>
            <person name="Velikkakam James G."/>
            <person name="Koornneef M."/>
            <person name="Ossowski S."/>
            <person name="Schneeberger K."/>
        </authorList>
    </citation>
    <scope>NUCLEOTIDE SEQUENCE [LARGE SCALE GENOMIC DNA]</scope>
    <source>
        <strain evidence="5">cv. Landsberg erecta</strain>
    </source>
</reference>
<dbReference type="GO" id="GO:0017025">
    <property type="term" value="F:TBP-class protein binding"/>
    <property type="evidence" value="ECO:0007669"/>
    <property type="project" value="InterPro"/>
</dbReference>
<keyword evidence="2" id="KW-0804">Transcription</keyword>
<sequence length="394" mass="44529">MVLSTRKKRKSSTFLQSPWHKVYLQGSELCHNIRIAEQEWSLATNTLSEKLLQPAPKYVFLGDNAALNYEMVLYFVSRINLANSCSLKCRSDLDKSINRQTSKTASDQDQQHSLLVNAFNEKIQKLERDFERTFASDDNHGDRDPNRVGAATNPFLKSGDLVTIIEKPKETASSVLSKDDISTLFRAHNQVKNHEEDLIKQAFEEIQRMTDALDLDIVINSRACEIVSKYDGHANTKLRRGKKLNAVCAASVSTACRELQLSRTLKEIAEVANGVDKKDIRKESLVIKRVLESHQTSVSASQAIINTGELVRRFCSKLDISQREIMAIREATNRKPIREIGIVAEVVENTIKNSVKDMYPYALKIIPNWYACESDIIKRLDGVITSWDSAKISV</sequence>
<dbReference type="GO" id="GO:0070897">
    <property type="term" value="P:transcription preinitiation complex assembly"/>
    <property type="evidence" value="ECO:0007669"/>
    <property type="project" value="InterPro"/>
</dbReference>
<dbReference type="InterPro" id="IPR013150">
    <property type="entry name" value="TFIIB_cyclin"/>
</dbReference>
<dbReference type="PRINTS" id="PR00685">
    <property type="entry name" value="TIFACTORIIB"/>
</dbReference>
<dbReference type="InterPro" id="IPR000812">
    <property type="entry name" value="TFIIB"/>
</dbReference>